<dbReference type="PROSITE" id="PS50057">
    <property type="entry name" value="FERM_3"/>
    <property type="match status" value="1"/>
</dbReference>
<dbReference type="SUPFAM" id="SSF54236">
    <property type="entry name" value="Ubiquitin-like"/>
    <property type="match status" value="1"/>
</dbReference>
<dbReference type="InterPro" id="IPR029071">
    <property type="entry name" value="Ubiquitin-like_domsf"/>
</dbReference>
<accession>A0ABN7S162</accession>
<reference evidence="2 3" key="1">
    <citation type="submission" date="2021-04" db="EMBL/GenBank/DDBJ databases">
        <authorList>
            <person name="Bliznina A."/>
        </authorList>
    </citation>
    <scope>NUCLEOTIDE SEQUENCE [LARGE SCALE GENOMIC DNA]</scope>
</reference>
<evidence type="ECO:0000259" key="1">
    <source>
        <dbReference type="PROSITE" id="PS50057"/>
    </source>
</evidence>
<keyword evidence="3" id="KW-1185">Reference proteome</keyword>
<name>A0ABN7S162_OIKDI</name>
<feature type="domain" description="FERM" evidence="1">
    <location>
        <begin position="26"/>
        <end position="161"/>
    </location>
</feature>
<dbReference type="InterPro" id="IPR000299">
    <property type="entry name" value="FERM_domain"/>
</dbReference>
<dbReference type="EMBL" id="OU015568">
    <property type="protein sequence ID" value="CAG5086495.1"/>
    <property type="molecule type" value="Genomic_DNA"/>
</dbReference>
<sequence>MLEKAKRMFFSRDKMRKRVERRTIRIELEATIDGSRTATLTVDPRWTVKTVLLEICRVPDLEIRQNYIFGLAKEKDGELYFLQKDKAIGDEAPKGWKDGKDPKPFDVHLKVQFFVVHPEMQLLDAGSRRYYYLSIKNKLAKKRFISFLKVLLSTFHSFFLN</sequence>
<proteinExistence type="predicted"/>
<evidence type="ECO:0000313" key="3">
    <source>
        <dbReference type="Proteomes" id="UP001158576"/>
    </source>
</evidence>
<protein>
    <submittedName>
        <fullName evidence="2">Oidioi.mRNA.OKI2018_I69.PAR.g11231.t1.cds</fullName>
    </submittedName>
</protein>
<evidence type="ECO:0000313" key="2">
    <source>
        <dbReference type="EMBL" id="CAG5086495.1"/>
    </source>
</evidence>
<dbReference type="Proteomes" id="UP001158576">
    <property type="component" value="Chromosome PAR"/>
</dbReference>
<gene>
    <name evidence="2" type="ORF">OKIOD_LOCUS2789</name>
</gene>
<organism evidence="2 3">
    <name type="scientific">Oikopleura dioica</name>
    <name type="common">Tunicate</name>
    <dbReference type="NCBI Taxonomy" id="34765"/>
    <lineage>
        <taxon>Eukaryota</taxon>
        <taxon>Metazoa</taxon>
        <taxon>Chordata</taxon>
        <taxon>Tunicata</taxon>
        <taxon>Appendicularia</taxon>
        <taxon>Copelata</taxon>
        <taxon>Oikopleuridae</taxon>
        <taxon>Oikopleura</taxon>
    </lineage>
</organism>